<evidence type="ECO:0000313" key="3">
    <source>
        <dbReference type="Proteomes" id="UP000324222"/>
    </source>
</evidence>
<dbReference type="AlphaFoldDB" id="A0A5B7GNF0"/>
<comment type="caution">
    <text evidence="2">The sequence shown here is derived from an EMBL/GenBank/DDBJ whole genome shotgun (WGS) entry which is preliminary data.</text>
</comment>
<keyword evidence="1" id="KW-1133">Transmembrane helix</keyword>
<protein>
    <submittedName>
        <fullName evidence="2">Uncharacterized protein</fullName>
    </submittedName>
</protein>
<dbReference type="EMBL" id="VSRR010016233">
    <property type="protein sequence ID" value="MPC59083.1"/>
    <property type="molecule type" value="Genomic_DNA"/>
</dbReference>
<keyword evidence="1" id="KW-0812">Transmembrane</keyword>
<keyword evidence="3" id="KW-1185">Reference proteome</keyword>
<evidence type="ECO:0000256" key="1">
    <source>
        <dbReference type="SAM" id="Phobius"/>
    </source>
</evidence>
<reference evidence="2 3" key="1">
    <citation type="submission" date="2019-05" db="EMBL/GenBank/DDBJ databases">
        <title>Another draft genome of Portunus trituberculatus and its Hox gene families provides insights of decapod evolution.</title>
        <authorList>
            <person name="Jeong J.-H."/>
            <person name="Song I."/>
            <person name="Kim S."/>
            <person name="Choi T."/>
            <person name="Kim D."/>
            <person name="Ryu S."/>
            <person name="Kim W."/>
        </authorList>
    </citation>
    <scope>NUCLEOTIDE SEQUENCE [LARGE SCALE GENOMIC DNA]</scope>
    <source>
        <tissue evidence="2">Muscle</tissue>
    </source>
</reference>
<feature type="transmembrane region" description="Helical" evidence="1">
    <location>
        <begin position="6"/>
        <end position="27"/>
    </location>
</feature>
<accession>A0A5B7GNF0</accession>
<gene>
    <name evidence="2" type="ORF">E2C01_053098</name>
</gene>
<keyword evidence="1" id="KW-0472">Membrane</keyword>
<name>A0A5B7GNF0_PORTR</name>
<proteinExistence type="predicted"/>
<sequence length="66" mass="7097">MKVVVVTVVVMVVVVVVLVVVVLVVVVEMRRQCNERHRDSGEVKACGAAARLQSLAVLLVQGICRA</sequence>
<dbReference type="Proteomes" id="UP000324222">
    <property type="component" value="Unassembled WGS sequence"/>
</dbReference>
<organism evidence="2 3">
    <name type="scientific">Portunus trituberculatus</name>
    <name type="common">Swimming crab</name>
    <name type="synonym">Neptunus trituberculatus</name>
    <dbReference type="NCBI Taxonomy" id="210409"/>
    <lineage>
        <taxon>Eukaryota</taxon>
        <taxon>Metazoa</taxon>
        <taxon>Ecdysozoa</taxon>
        <taxon>Arthropoda</taxon>
        <taxon>Crustacea</taxon>
        <taxon>Multicrustacea</taxon>
        <taxon>Malacostraca</taxon>
        <taxon>Eumalacostraca</taxon>
        <taxon>Eucarida</taxon>
        <taxon>Decapoda</taxon>
        <taxon>Pleocyemata</taxon>
        <taxon>Brachyura</taxon>
        <taxon>Eubrachyura</taxon>
        <taxon>Portunoidea</taxon>
        <taxon>Portunidae</taxon>
        <taxon>Portuninae</taxon>
        <taxon>Portunus</taxon>
    </lineage>
</organism>
<evidence type="ECO:0000313" key="2">
    <source>
        <dbReference type="EMBL" id="MPC59083.1"/>
    </source>
</evidence>